<dbReference type="InterPro" id="IPR044992">
    <property type="entry name" value="ChyE-like"/>
</dbReference>
<dbReference type="RefSeq" id="WP_183616371.1">
    <property type="nucleotide sequence ID" value="NZ_JACIDY010000002.1"/>
</dbReference>
<dbReference type="PROSITE" id="PS51273">
    <property type="entry name" value="GATASE_TYPE_1"/>
    <property type="match status" value="1"/>
</dbReference>
<protein>
    <submittedName>
        <fullName evidence="3">GMP synthase (Glutamine-hydrolyzing)</fullName>
        <ecNumber evidence="3">6.3.5.2</ecNumber>
    </submittedName>
</protein>
<dbReference type="Gene3D" id="3.40.50.880">
    <property type="match status" value="1"/>
</dbReference>
<keyword evidence="3" id="KW-0436">Ligase</keyword>
<dbReference type="CDD" id="cd01741">
    <property type="entry name" value="GATase1_1"/>
    <property type="match status" value="1"/>
</dbReference>
<name>A0A7W6C3A9_9SPHN</name>
<dbReference type="AlphaFoldDB" id="A0A7W6C3A9"/>
<dbReference type="EC" id="6.3.5.2" evidence="3"/>
<dbReference type="Proteomes" id="UP000561459">
    <property type="component" value="Unassembled WGS sequence"/>
</dbReference>
<dbReference type="SUPFAM" id="SSF52317">
    <property type="entry name" value="Class I glutamine amidotransferase-like"/>
    <property type="match status" value="1"/>
</dbReference>
<gene>
    <name evidence="3" type="ORF">GGR39_001325</name>
</gene>
<feature type="domain" description="Glutamine amidotransferase" evidence="2">
    <location>
        <begin position="41"/>
        <end position="205"/>
    </location>
</feature>
<dbReference type="InterPro" id="IPR017926">
    <property type="entry name" value="GATASE"/>
</dbReference>
<feature type="compositionally biased region" description="Basic and acidic residues" evidence="1">
    <location>
        <begin position="12"/>
        <end position="23"/>
    </location>
</feature>
<dbReference type="Pfam" id="PF00117">
    <property type="entry name" value="GATase"/>
    <property type="match status" value="1"/>
</dbReference>
<evidence type="ECO:0000256" key="1">
    <source>
        <dbReference type="SAM" id="MobiDB-lite"/>
    </source>
</evidence>
<comment type="caution">
    <text evidence="3">The sequence shown here is derived from an EMBL/GenBank/DDBJ whole genome shotgun (WGS) entry which is preliminary data.</text>
</comment>
<dbReference type="PANTHER" id="PTHR42695:SF5">
    <property type="entry name" value="GLUTAMINE AMIDOTRANSFERASE YLR126C-RELATED"/>
    <property type="match status" value="1"/>
</dbReference>
<reference evidence="3 4" key="1">
    <citation type="submission" date="2020-08" db="EMBL/GenBank/DDBJ databases">
        <title>Genomic Encyclopedia of Type Strains, Phase IV (KMG-IV): sequencing the most valuable type-strain genomes for metagenomic binning, comparative biology and taxonomic classification.</title>
        <authorList>
            <person name="Goeker M."/>
        </authorList>
    </citation>
    <scope>NUCLEOTIDE SEQUENCE [LARGE SCALE GENOMIC DNA]</scope>
    <source>
        <strain evidence="3 4">DSM 27568</strain>
    </source>
</reference>
<dbReference type="EMBL" id="JACIDY010000002">
    <property type="protein sequence ID" value="MBB3939685.1"/>
    <property type="molecule type" value="Genomic_DNA"/>
</dbReference>
<evidence type="ECO:0000313" key="4">
    <source>
        <dbReference type="Proteomes" id="UP000561459"/>
    </source>
</evidence>
<proteinExistence type="predicted"/>
<evidence type="ECO:0000259" key="2">
    <source>
        <dbReference type="Pfam" id="PF00117"/>
    </source>
</evidence>
<feature type="region of interest" description="Disordered" evidence="1">
    <location>
        <begin position="1"/>
        <end position="26"/>
    </location>
</feature>
<dbReference type="GO" id="GO:0003922">
    <property type="term" value="F:GMP synthase (glutamine-hydrolyzing) activity"/>
    <property type="evidence" value="ECO:0007669"/>
    <property type="project" value="UniProtKB-EC"/>
</dbReference>
<dbReference type="InterPro" id="IPR029062">
    <property type="entry name" value="Class_I_gatase-like"/>
</dbReference>
<evidence type="ECO:0000313" key="3">
    <source>
        <dbReference type="EMBL" id="MBB3939685.1"/>
    </source>
</evidence>
<dbReference type="PANTHER" id="PTHR42695">
    <property type="entry name" value="GLUTAMINE AMIDOTRANSFERASE YLR126C-RELATED"/>
    <property type="match status" value="1"/>
</dbReference>
<dbReference type="GO" id="GO:0005829">
    <property type="term" value="C:cytosol"/>
    <property type="evidence" value="ECO:0007669"/>
    <property type="project" value="TreeGrafter"/>
</dbReference>
<organism evidence="3 4">
    <name type="scientific">Novosphingobium fluoreni</name>
    <dbReference type="NCBI Taxonomy" id="1391222"/>
    <lineage>
        <taxon>Bacteria</taxon>
        <taxon>Pseudomonadati</taxon>
        <taxon>Pseudomonadota</taxon>
        <taxon>Alphaproteobacteria</taxon>
        <taxon>Sphingomonadales</taxon>
        <taxon>Sphingomonadaceae</taxon>
        <taxon>Novosphingobium</taxon>
    </lineage>
</organism>
<keyword evidence="4" id="KW-1185">Reference proteome</keyword>
<sequence>MPRYLVAQSELPEERANRRERAGKSAGETYKATLLQLSPRADVTIVSPADEDAPAYSQEELAAFDAVFLTGSPMHVYRETSEVARQLMFMRAVFASGTPSFGSCAGLQVAVAAAGGSVRKMPQRIEAGLARRISATPAGKDHPLLTGRPGSWDALAIHGDEVEALPPGGVLLASNEATQVQAAEIRHDRGVFWGVQYHPELALGEVAVSLQGQAEDLIEAGLAHSEEDVDAMSRRFTALHRNPEDRALRWQLGVDAETAEEDRRRREIINFINHAPALRNGG</sequence>
<accession>A0A7W6C3A9</accession>